<dbReference type="OrthoDB" id="4062651at2759"/>
<dbReference type="Proteomes" id="UP000799444">
    <property type="component" value="Unassembled WGS sequence"/>
</dbReference>
<keyword evidence="2" id="KW-1185">Reference proteome</keyword>
<evidence type="ECO:0000313" key="1">
    <source>
        <dbReference type="EMBL" id="KAF2735229.1"/>
    </source>
</evidence>
<accession>A0A9P4R1X8</accession>
<protein>
    <submittedName>
        <fullName evidence="1">Uncharacterized protein</fullName>
    </submittedName>
</protein>
<dbReference type="AlphaFoldDB" id="A0A9P4R1X8"/>
<proteinExistence type="predicted"/>
<gene>
    <name evidence="1" type="ORF">EJ04DRAFT_523022</name>
</gene>
<dbReference type="EMBL" id="ML996138">
    <property type="protein sequence ID" value="KAF2735229.1"/>
    <property type="molecule type" value="Genomic_DNA"/>
</dbReference>
<sequence>MNVLESDWDKAIRMSRCFKEPNGMPQDNEDDRGWITPAAVATSKKKKPIPDKTSISLETRAFTQCYSFRNREKRQNYPPQKFQTDNSSKLYEAFRKLIASLQMLGTVVTIWKVFNRAWDNLRDTIVDIEFVPAFPEFIMEKPDLRNTIESWSGLEKSGSRSEVMKMLGMGETKPFTRYYHCELQLLRHREAIGGSKKNDLFRGDIWVFKCDAASPLYWQNIAEKSADDLDYQDFLNLRTPAEDEDDDTRIRREDAAFWAERRRMIEQHLVELLRDEFDRDRAESARNSVLKVRDGRVYMQQDLTHELVYEGPRSRDRSW</sequence>
<comment type="caution">
    <text evidence="1">The sequence shown here is derived from an EMBL/GenBank/DDBJ whole genome shotgun (WGS) entry which is preliminary data.</text>
</comment>
<organism evidence="1 2">
    <name type="scientific">Polyplosphaeria fusca</name>
    <dbReference type="NCBI Taxonomy" id="682080"/>
    <lineage>
        <taxon>Eukaryota</taxon>
        <taxon>Fungi</taxon>
        <taxon>Dikarya</taxon>
        <taxon>Ascomycota</taxon>
        <taxon>Pezizomycotina</taxon>
        <taxon>Dothideomycetes</taxon>
        <taxon>Pleosporomycetidae</taxon>
        <taxon>Pleosporales</taxon>
        <taxon>Tetraplosphaeriaceae</taxon>
        <taxon>Polyplosphaeria</taxon>
    </lineage>
</organism>
<evidence type="ECO:0000313" key="2">
    <source>
        <dbReference type="Proteomes" id="UP000799444"/>
    </source>
</evidence>
<reference evidence="1" key="1">
    <citation type="journal article" date="2020" name="Stud. Mycol.">
        <title>101 Dothideomycetes genomes: a test case for predicting lifestyles and emergence of pathogens.</title>
        <authorList>
            <person name="Haridas S."/>
            <person name="Albert R."/>
            <person name="Binder M."/>
            <person name="Bloem J."/>
            <person name="Labutti K."/>
            <person name="Salamov A."/>
            <person name="Andreopoulos B."/>
            <person name="Baker S."/>
            <person name="Barry K."/>
            <person name="Bills G."/>
            <person name="Bluhm B."/>
            <person name="Cannon C."/>
            <person name="Castanera R."/>
            <person name="Culley D."/>
            <person name="Daum C."/>
            <person name="Ezra D."/>
            <person name="Gonzalez J."/>
            <person name="Henrissat B."/>
            <person name="Kuo A."/>
            <person name="Liang C."/>
            <person name="Lipzen A."/>
            <person name="Lutzoni F."/>
            <person name="Magnuson J."/>
            <person name="Mondo S."/>
            <person name="Nolan M."/>
            <person name="Ohm R."/>
            <person name="Pangilinan J."/>
            <person name="Park H.-J."/>
            <person name="Ramirez L."/>
            <person name="Alfaro M."/>
            <person name="Sun H."/>
            <person name="Tritt A."/>
            <person name="Yoshinaga Y."/>
            <person name="Zwiers L.-H."/>
            <person name="Turgeon B."/>
            <person name="Goodwin S."/>
            <person name="Spatafora J."/>
            <person name="Crous P."/>
            <person name="Grigoriev I."/>
        </authorList>
    </citation>
    <scope>NUCLEOTIDE SEQUENCE</scope>
    <source>
        <strain evidence="1">CBS 125425</strain>
    </source>
</reference>
<name>A0A9P4R1X8_9PLEO</name>